<dbReference type="AlphaFoldDB" id="A0A7R9M9M6"/>
<keyword evidence="4 6" id="KW-0067">ATP-binding</keyword>
<dbReference type="PROSITE" id="PS50011">
    <property type="entry name" value="PROTEIN_KINASE_DOM"/>
    <property type="match status" value="1"/>
</dbReference>
<dbReference type="Proteomes" id="UP000728032">
    <property type="component" value="Unassembled WGS sequence"/>
</dbReference>
<dbReference type="InterPro" id="IPR017441">
    <property type="entry name" value="Protein_kinase_ATP_BS"/>
</dbReference>
<evidence type="ECO:0000256" key="7">
    <source>
        <dbReference type="RuleBase" id="RU000304"/>
    </source>
</evidence>
<dbReference type="EMBL" id="OC924600">
    <property type="protein sequence ID" value="CAD7655623.1"/>
    <property type="molecule type" value="Genomic_DNA"/>
</dbReference>
<proteinExistence type="inferred from homology"/>
<dbReference type="InterPro" id="IPR008271">
    <property type="entry name" value="Ser/Thr_kinase_AS"/>
</dbReference>
<feature type="binding site" evidence="6">
    <location>
        <position position="27"/>
    </location>
    <ligand>
        <name>ATP</name>
        <dbReference type="ChEBI" id="CHEBI:30616"/>
    </ligand>
</feature>
<keyword evidence="1" id="KW-0808">Transferase</keyword>
<evidence type="ECO:0000256" key="4">
    <source>
        <dbReference type="ARBA" id="ARBA00022840"/>
    </source>
</evidence>
<evidence type="ECO:0000256" key="3">
    <source>
        <dbReference type="ARBA" id="ARBA00022777"/>
    </source>
</evidence>
<evidence type="ECO:0000313" key="10">
    <source>
        <dbReference type="Proteomes" id="UP000728032"/>
    </source>
</evidence>
<dbReference type="OrthoDB" id="5337378at2759"/>
<evidence type="ECO:0000256" key="6">
    <source>
        <dbReference type="PROSITE-ProRule" id="PRU10141"/>
    </source>
</evidence>
<dbReference type="SUPFAM" id="SSF56112">
    <property type="entry name" value="Protein kinase-like (PK-like)"/>
    <property type="match status" value="1"/>
</dbReference>
<dbReference type="GO" id="GO:0005634">
    <property type="term" value="C:nucleus"/>
    <property type="evidence" value="ECO:0007669"/>
    <property type="project" value="TreeGrafter"/>
</dbReference>
<keyword evidence="10" id="KW-1185">Reference proteome</keyword>
<evidence type="ECO:0000259" key="8">
    <source>
        <dbReference type="PROSITE" id="PS50011"/>
    </source>
</evidence>
<protein>
    <recommendedName>
        <fullName evidence="8">Protein kinase domain-containing protein</fullName>
    </recommendedName>
</protein>
<keyword evidence="2 6" id="KW-0547">Nucleotide-binding</keyword>
<evidence type="ECO:0000256" key="5">
    <source>
        <dbReference type="ARBA" id="ARBA00037982"/>
    </source>
</evidence>
<dbReference type="GO" id="GO:0005524">
    <property type="term" value="F:ATP binding"/>
    <property type="evidence" value="ECO:0007669"/>
    <property type="project" value="UniProtKB-UniRule"/>
</dbReference>
<dbReference type="InterPro" id="IPR050339">
    <property type="entry name" value="CC_SR_Kinase"/>
</dbReference>
<dbReference type="PROSITE" id="PS00108">
    <property type="entry name" value="PROTEIN_KINASE_ST"/>
    <property type="match status" value="1"/>
</dbReference>
<dbReference type="GO" id="GO:0005737">
    <property type="term" value="C:cytoplasm"/>
    <property type="evidence" value="ECO:0007669"/>
    <property type="project" value="TreeGrafter"/>
</dbReference>
<organism evidence="9">
    <name type="scientific">Oppiella nova</name>
    <dbReference type="NCBI Taxonomy" id="334625"/>
    <lineage>
        <taxon>Eukaryota</taxon>
        <taxon>Metazoa</taxon>
        <taxon>Ecdysozoa</taxon>
        <taxon>Arthropoda</taxon>
        <taxon>Chelicerata</taxon>
        <taxon>Arachnida</taxon>
        <taxon>Acari</taxon>
        <taxon>Acariformes</taxon>
        <taxon>Sarcoptiformes</taxon>
        <taxon>Oribatida</taxon>
        <taxon>Brachypylina</taxon>
        <taxon>Oppioidea</taxon>
        <taxon>Oppiidae</taxon>
        <taxon>Oppiella</taxon>
    </lineage>
</organism>
<gene>
    <name evidence="9" type="ORF">ONB1V03_LOCUS12266</name>
</gene>
<dbReference type="InterPro" id="IPR000719">
    <property type="entry name" value="Prot_kinase_dom"/>
</dbReference>
<name>A0A7R9M9M6_9ACAR</name>
<keyword evidence="3" id="KW-0418">Kinase</keyword>
<dbReference type="PROSITE" id="PS00107">
    <property type="entry name" value="PROTEIN_KINASE_ATP"/>
    <property type="match status" value="1"/>
</dbReference>
<dbReference type="SMART" id="SM00220">
    <property type="entry name" value="S_TKc"/>
    <property type="match status" value="1"/>
</dbReference>
<feature type="domain" description="Protein kinase" evidence="8">
    <location>
        <begin position="1"/>
        <end position="220"/>
    </location>
</feature>
<dbReference type="Gene3D" id="1.10.510.10">
    <property type="entry name" value="Transferase(Phosphotransferase) domain 1"/>
    <property type="match status" value="1"/>
</dbReference>
<evidence type="ECO:0000256" key="2">
    <source>
        <dbReference type="ARBA" id="ARBA00022741"/>
    </source>
</evidence>
<dbReference type="GO" id="GO:0004674">
    <property type="term" value="F:protein serine/threonine kinase activity"/>
    <property type="evidence" value="ECO:0007669"/>
    <property type="project" value="UniProtKB-KW"/>
</dbReference>
<dbReference type="Pfam" id="PF00069">
    <property type="entry name" value="Pkinase"/>
    <property type="match status" value="1"/>
</dbReference>
<keyword evidence="7" id="KW-0723">Serine/threonine-protein kinase</keyword>
<reference evidence="9" key="1">
    <citation type="submission" date="2020-11" db="EMBL/GenBank/DDBJ databases">
        <authorList>
            <person name="Tran Van P."/>
        </authorList>
    </citation>
    <scope>NUCLEOTIDE SEQUENCE</scope>
</reference>
<comment type="similarity">
    <text evidence="5">Belongs to the protein kinase superfamily. Ser/Thr protein kinase family. GCN2 subfamily.</text>
</comment>
<accession>A0A7R9M9M6</accession>
<evidence type="ECO:0000313" key="9">
    <source>
        <dbReference type="EMBL" id="CAD7655623.1"/>
    </source>
</evidence>
<evidence type="ECO:0000256" key="1">
    <source>
        <dbReference type="ARBA" id="ARBA00022679"/>
    </source>
</evidence>
<dbReference type="EMBL" id="CAJPVJ010009775">
    <property type="protein sequence ID" value="CAG2172810.1"/>
    <property type="molecule type" value="Genomic_DNA"/>
</dbReference>
<dbReference type="Gene3D" id="3.30.200.20">
    <property type="entry name" value="Phosphorylase Kinase, domain 1"/>
    <property type="match status" value="1"/>
</dbReference>
<dbReference type="PANTHER" id="PTHR11042">
    <property type="entry name" value="EUKARYOTIC TRANSLATION INITIATION FACTOR 2-ALPHA KINASE EIF2-ALPHA KINASE -RELATED"/>
    <property type="match status" value="1"/>
</dbReference>
<dbReference type="InterPro" id="IPR011009">
    <property type="entry name" value="Kinase-like_dom_sf"/>
</dbReference>
<sequence>MSVIGSGGFGTVLRVKHKSDGQLFAVKCIQFNDFDEKETENVLKEVKNLEKVKSGYVVQYYHSWRETGCLYIQMEFCSHSLQNILEVKPQVFERQAGDPMDLYEYFISCEIFRQILECVQYLHELNPPVIHRDLKPENILIAHNVRNGRFLKLCDFGLATVHDKRIHYKTTRKHTADIGDMRYQAPEVGQGRKYGHKSDIYSLALIGGNIFDVDLLYILT</sequence>